<protein>
    <submittedName>
        <fullName evidence="1">Uncharacterized protein</fullName>
    </submittedName>
</protein>
<proteinExistence type="predicted"/>
<dbReference type="Proteomes" id="UP000054047">
    <property type="component" value="Unassembled WGS sequence"/>
</dbReference>
<dbReference type="EMBL" id="KN765953">
    <property type="protein sequence ID" value="KIH47787.1"/>
    <property type="molecule type" value="Genomic_DNA"/>
</dbReference>
<sequence length="60" mass="6585">MEKERMPFIIGVSGGPASGKYSIVVCERPFRLQTLSQAVILQTVALCDNITLHFDVCVDS</sequence>
<reference evidence="1 2" key="1">
    <citation type="submission" date="2013-12" db="EMBL/GenBank/DDBJ databases">
        <title>Draft genome of the parsitic nematode Ancylostoma duodenale.</title>
        <authorList>
            <person name="Mitreva M."/>
        </authorList>
    </citation>
    <scope>NUCLEOTIDE SEQUENCE [LARGE SCALE GENOMIC DNA]</scope>
    <source>
        <strain evidence="1 2">Zhejiang</strain>
    </source>
</reference>
<dbReference type="OrthoDB" id="10532040at2759"/>
<gene>
    <name evidence="1" type="ORF">ANCDUO_22148</name>
</gene>
<evidence type="ECO:0000313" key="1">
    <source>
        <dbReference type="EMBL" id="KIH47787.1"/>
    </source>
</evidence>
<organism evidence="1 2">
    <name type="scientific">Ancylostoma duodenale</name>
    <dbReference type="NCBI Taxonomy" id="51022"/>
    <lineage>
        <taxon>Eukaryota</taxon>
        <taxon>Metazoa</taxon>
        <taxon>Ecdysozoa</taxon>
        <taxon>Nematoda</taxon>
        <taxon>Chromadorea</taxon>
        <taxon>Rhabditida</taxon>
        <taxon>Rhabditina</taxon>
        <taxon>Rhabditomorpha</taxon>
        <taxon>Strongyloidea</taxon>
        <taxon>Ancylostomatidae</taxon>
        <taxon>Ancylostomatinae</taxon>
        <taxon>Ancylostoma</taxon>
    </lineage>
</organism>
<evidence type="ECO:0000313" key="2">
    <source>
        <dbReference type="Proteomes" id="UP000054047"/>
    </source>
</evidence>
<accession>A0A0C2CD45</accession>
<keyword evidence="2" id="KW-1185">Reference proteome</keyword>
<name>A0A0C2CD45_9BILA</name>
<dbReference type="AlphaFoldDB" id="A0A0C2CD45"/>